<keyword evidence="2" id="KW-0548">Nucleotidyltransferase</keyword>
<dbReference type="SUPFAM" id="SSF53098">
    <property type="entry name" value="Ribonuclease H-like"/>
    <property type="match status" value="1"/>
</dbReference>
<dbReference type="InterPro" id="IPR050240">
    <property type="entry name" value="DNA_pol_type-B"/>
</dbReference>
<sequence length="715" mass="82280">MSSVRFFPISWFEDANWRSVQVIGRLENSRSIFLRIGFRPYFTVRYPPDLSAEIIDDSHTFLVSETPVAEVKKLDEGIYRISSLNREDYENSVAFYEKNGLGEILDKDQDIKSKFFAEKRISPGSWQQASDLKTLLFNVTTNNRYTSTDLEFFTYTISTIDLPIPPPNSRIVFFDLEAIPSDDVSFPDAEADEPPDNIFAISRILYDGIQTQSTIFILTDKSLPPRYQTNAARTGRPFDVTIQRYATEKEMLQAFFNDLTEIRPDRLVSFNGRRFDLNYIGEHVRRFGITLPPFTKILNYTPYFYPTLVVQQKPFPLRETIMALKSPSVSQIDLLDFYRRLYPQLGNHKLETIGQIVLGRGKTGLTIRELFAKYRRSSQEDLFEIIDYSILDSLLLRDLWEASQIETHLARMANFWKNDAEYVLTHELEDLFEDLLRYITPNVPSTKYIVGRPPLAERQSGIHRNVYLYSLSDIYLTALEQLGEPLADAIVDYFQGTNDGIIPFKSGYFPVTFESIRSFINAQTTSPPVWVEENSVAIKGAPRTGPDDLGPLPYFPLADFVPLIIVANKSWILVNGSGVVFKKGMSSFVRPRFQLLQRYVDYIVQTLLQNPQFTARDLRFPQFETSLDDYALETKVTAEDFAQPPAQKQKQAIIQQLRELGQGATTSWRRVRYIETTDGPVIEEIYSRDPGRYAAKIDVDFYNKKLQEAIRSVIG</sequence>
<evidence type="ECO:0000256" key="1">
    <source>
        <dbReference type="ARBA" id="ARBA00022679"/>
    </source>
</evidence>
<dbReference type="InterPro" id="IPR006172">
    <property type="entry name" value="DNA-dir_DNA_pol_B"/>
</dbReference>
<evidence type="ECO:0000256" key="2">
    <source>
        <dbReference type="ARBA" id="ARBA00022695"/>
    </source>
</evidence>
<dbReference type="SMART" id="SM00486">
    <property type="entry name" value="POLBc"/>
    <property type="match status" value="1"/>
</dbReference>
<accession>A0A6C0J1C8</accession>
<dbReference type="GO" id="GO:0003887">
    <property type="term" value="F:DNA-directed DNA polymerase activity"/>
    <property type="evidence" value="ECO:0007669"/>
    <property type="project" value="InterPro"/>
</dbReference>
<evidence type="ECO:0000259" key="3">
    <source>
        <dbReference type="Pfam" id="PF03104"/>
    </source>
</evidence>
<keyword evidence="1" id="KW-0808">Transferase</keyword>
<dbReference type="GO" id="GO:0003676">
    <property type="term" value="F:nucleic acid binding"/>
    <property type="evidence" value="ECO:0007669"/>
    <property type="project" value="InterPro"/>
</dbReference>
<dbReference type="InterPro" id="IPR006133">
    <property type="entry name" value="DNA-dir_DNA_pol_B_exonuc"/>
</dbReference>
<organism evidence="4">
    <name type="scientific">viral metagenome</name>
    <dbReference type="NCBI Taxonomy" id="1070528"/>
    <lineage>
        <taxon>unclassified sequences</taxon>
        <taxon>metagenomes</taxon>
        <taxon>organismal metagenomes</taxon>
    </lineage>
</organism>
<dbReference type="Pfam" id="PF03104">
    <property type="entry name" value="DNA_pol_B_exo1"/>
    <property type="match status" value="1"/>
</dbReference>
<dbReference type="GO" id="GO:0006261">
    <property type="term" value="P:DNA-templated DNA replication"/>
    <property type="evidence" value="ECO:0007669"/>
    <property type="project" value="TreeGrafter"/>
</dbReference>
<reference evidence="4" key="1">
    <citation type="journal article" date="2020" name="Nature">
        <title>Giant virus diversity and host interactions through global metagenomics.</title>
        <authorList>
            <person name="Schulz F."/>
            <person name="Roux S."/>
            <person name="Paez-Espino D."/>
            <person name="Jungbluth S."/>
            <person name="Walsh D.A."/>
            <person name="Denef V.J."/>
            <person name="McMahon K.D."/>
            <person name="Konstantinidis K.T."/>
            <person name="Eloe-Fadrosh E.A."/>
            <person name="Kyrpides N.C."/>
            <person name="Woyke T."/>
        </authorList>
    </citation>
    <scope>NUCLEOTIDE SEQUENCE</scope>
    <source>
        <strain evidence="4">GVMAG-M-3300025572-1</strain>
    </source>
</reference>
<dbReference type="AlphaFoldDB" id="A0A6C0J1C8"/>
<dbReference type="GO" id="GO:0000166">
    <property type="term" value="F:nucleotide binding"/>
    <property type="evidence" value="ECO:0007669"/>
    <property type="project" value="InterPro"/>
</dbReference>
<dbReference type="Gene3D" id="3.30.420.10">
    <property type="entry name" value="Ribonuclease H-like superfamily/Ribonuclease H"/>
    <property type="match status" value="1"/>
</dbReference>
<dbReference type="InterPro" id="IPR012337">
    <property type="entry name" value="RNaseH-like_sf"/>
</dbReference>
<protein>
    <recommendedName>
        <fullName evidence="3">DNA-directed DNA polymerase family B exonuclease domain-containing protein</fullName>
    </recommendedName>
</protein>
<dbReference type="InterPro" id="IPR036397">
    <property type="entry name" value="RNaseH_sf"/>
</dbReference>
<dbReference type="PANTHER" id="PTHR10322">
    <property type="entry name" value="DNA POLYMERASE CATALYTIC SUBUNIT"/>
    <property type="match status" value="1"/>
</dbReference>
<name>A0A6C0J1C8_9ZZZZ</name>
<dbReference type="EMBL" id="MN740283">
    <property type="protein sequence ID" value="QHT97767.1"/>
    <property type="molecule type" value="Genomic_DNA"/>
</dbReference>
<proteinExistence type="predicted"/>
<feature type="domain" description="DNA-directed DNA polymerase family B exonuclease" evidence="3">
    <location>
        <begin position="110"/>
        <end position="353"/>
    </location>
</feature>
<evidence type="ECO:0000313" key="4">
    <source>
        <dbReference type="EMBL" id="QHT97767.1"/>
    </source>
</evidence>
<dbReference type="PANTHER" id="PTHR10322:SF23">
    <property type="entry name" value="DNA POLYMERASE DELTA CATALYTIC SUBUNIT"/>
    <property type="match status" value="1"/>
</dbReference>